<evidence type="ECO:0000256" key="5">
    <source>
        <dbReference type="HAMAP-Rule" id="MF_00445"/>
    </source>
</evidence>
<dbReference type="Proteomes" id="UP000609651">
    <property type="component" value="Unassembled WGS sequence"/>
</dbReference>
<keyword evidence="2 5" id="KW-0812">Transmembrane</keyword>
<name>A0ABX1VFU4_9PLAN</name>
<evidence type="ECO:0000256" key="6">
    <source>
        <dbReference type="RuleBase" id="RU000320"/>
    </source>
</evidence>
<feature type="transmembrane region" description="Helical" evidence="5">
    <location>
        <begin position="266"/>
        <end position="287"/>
    </location>
</feature>
<feature type="domain" description="NADH:quinone oxidoreductase/Mrp antiporter transmembrane" evidence="7">
    <location>
        <begin position="141"/>
        <end position="447"/>
    </location>
</feature>
<evidence type="ECO:0000313" key="8">
    <source>
        <dbReference type="EMBL" id="NNJ26707.1"/>
    </source>
</evidence>
<feature type="transmembrane region" description="Helical" evidence="5">
    <location>
        <begin position="12"/>
        <end position="34"/>
    </location>
</feature>
<keyword evidence="3 5" id="KW-1133">Transmembrane helix</keyword>
<keyword evidence="9" id="KW-1185">Reference proteome</keyword>
<dbReference type="HAMAP" id="MF_00445">
    <property type="entry name" value="NDH1_NuoN_1"/>
    <property type="match status" value="1"/>
</dbReference>
<evidence type="ECO:0000256" key="3">
    <source>
        <dbReference type="ARBA" id="ARBA00022989"/>
    </source>
</evidence>
<dbReference type="GO" id="GO:0016491">
    <property type="term" value="F:oxidoreductase activity"/>
    <property type="evidence" value="ECO:0007669"/>
    <property type="project" value="UniProtKB-KW"/>
</dbReference>
<feature type="transmembrane region" description="Helical" evidence="5">
    <location>
        <begin position="299"/>
        <end position="325"/>
    </location>
</feature>
<feature type="transmembrane region" description="Helical" evidence="5">
    <location>
        <begin position="362"/>
        <end position="391"/>
    </location>
</feature>
<comment type="caution">
    <text evidence="8">The sequence shown here is derived from an EMBL/GenBank/DDBJ whole genome shotgun (WGS) entry which is preliminary data.</text>
</comment>
<keyword evidence="5" id="KW-0830">Ubiquinone</keyword>
<comment type="subcellular location">
    <subcellularLocation>
        <location evidence="5">Cell membrane</location>
        <topology evidence="5">Multi-pass membrane protein</topology>
    </subcellularLocation>
    <subcellularLocation>
        <location evidence="1">Endomembrane system</location>
        <topology evidence="1">Multi-pass membrane protein</topology>
    </subcellularLocation>
    <subcellularLocation>
        <location evidence="6">Membrane</location>
        <topology evidence="6">Multi-pass membrane protein</topology>
    </subcellularLocation>
</comment>
<keyword evidence="4 5" id="KW-0472">Membrane</keyword>
<comment type="catalytic activity">
    <reaction evidence="5">
        <text>a quinone + NADH + 5 H(+)(in) = a quinol + NAD(+) + 4 H(+)(out)</text>
        <dbReference type="Rhea" id="RHEA:57888"/>
        <dbReference type="ChEBI" id="CHEBI:15378"/>
        <dbReference type="ChEBI" id="CHEBI:24646"/>
        <dbReference type="ChEBI" id="CHEBI:57540"/>
        <dbReference type="ChEBI" id="CHEBI:57945"/>
        <dbReference type="ChEBI" id="CHEBI:132124"/>
    </reaction>
</comment>
<accession>A0ABX1VFU4</accession>
<dbReference type="EC" id="7.1.1.-" evidence="5"/>
<dbReference type="InterPro" id="IPR001750">
    <property type="entry name" value="ND/Mrp_TM"/>
</dbReference>
<feature type="transmembrane region" description="Helical" evidence="5">
    <location>
        <begin position="332"/>
        <end position="356"/>
    </location>
</feature>
<evidence type="ECO:0000256" key="2">
    <source>
        <dbReference type="ARBA" id="ARBA00022692"/>
    </source>
</evidence>
<evidence type="ECO:0000256" key="4">
    <source>
        <dbReference type="ARBA" id="ARBA00023136"/>
    </source>
</evidence>
<feature type="transmembrane region" description="Helical" evidence="5">
    <location>
        <begin position="87"/>
        <end position="109"/>
    </location>
</feature>
<feature type="transmembrane region" description="Helical" evidence="5">
    <location>
        <begin position="144"/>
        <end position="164"/>
    </location>
</feature>
<dbReference type="EMBL" id="WTPX01000093">
    <property type="protein sequence ID" value="NNJ26707.1"/>
    <property type="molecule type" value="Genomic_DNA"/>
</dbReference>
<proteinExistence type="inferred from homology"/>
<feature type="transmembrane region" description="Helical" evidence="5">
    <location>
        <begin position="451"/>
        <end position="472"/>
    </location>
</feature>
<keyword evidence="5" id="KW-0874">Quinone</keyword>
<comment type="similarity">
    <text evidence="5">Belongs to the complex I subunit 2 family.</text>
</comment>
<feature type="transmembrane region" description="Helical" evidence="5">
    <location>
        <begin position="412"/>
        <end position="431"/>
    </location>
</feature>
<evidence type="ECO:0000256" key="1">
    <source>
        <dbReference type="ARBA" id="ARBA00004127"/>
    </source>
</evidence>
<protein>
    <recommendedName>
        <fullName evidence="5">NADH-quinone oxidoreductase subunit N</fullName>
        <ecNumber evidence="5">7.1.1.-</ecNumber>
    </recommendedName>
    <alternativeName>
        <fullName evidence="5">NADH dehydrogenase I subunit N</fullName>
    </alternativeName>
    <alternativeName>
        <fullName evidence="5">NDH-1 subunit N</fullName>
    </alternativeName>
</protein>
<keyword evidence="8" id="KW-0560">Oxidoreductase</keyword>
<comment type="function">
    <text evidence="5">NDH-1 shuttles electrons from NADH, via FMN and iron-sulfur (Fe-S) centers, to quinones in the respiratory chain. The immediate electron acceptor for the enzyme in this species is believed to be ubiquinone. Couples the redox reaction to proton translocation (for every two electrons transferred, four hydrogen ions are translocated across the cytoplasmic membrane), and thus conserves the redox energy in a proton gradient.</text>
</comment>
<comment type="subunit">
    <text evidence="5">NDH-1 is composed of 14 different subunits. Subunits NuoA, H, J, K, L, M, N constitute the membrane sector of the complex.</text>
</comment>
<organism evidence="8 9">
    <name type="scientific">Alienimonas chondri</name>
    <dbReference type="NCBI Taxonomy" id="2681879"/>
    <lineage>
        <taxon>Bacteria</taxon>
        <taxon>Pseudomonadati</taxon>
        <taxon>Planctomycetota</taxon>
        <taxon>Planctomycetia</taxon>
        <taxon>Planctomycetales</taxon>
        <taxon>Planctomycetaceae</taxon>
        <taxon>Alienimonas</taxon>
    </lineage>
</organism>
<feature type="transmembrane region" description="Helical" evidence="5">
    <location>
        <begin position="176"/>
        <end position="209"/>
    </location>
</feature>
<feature type="transmembrane region" description="Helical" evidence="5">
    <location>
        <begin position="502"/>
        <end position="523"/>
    </location>
</feature>
<dbReference type="Pfam" id="PF00361">
    <property type="entry name" value="Proton_antipo_M"/>
    <property type="match status" value="1"/>
</dbReference>
<feature type="transmembrane region" description="Helical" evidence="5">
    <location>
        <begin position="229"/>
        <end position="254"/>
    </location>
</feature>
<gene>
    <name evidence="5 8" type="primary">nuoN</name>
    <name evidence="8" type="ORF">LzC2_27980</name>
</gene>
<dbReference type="RefSeq" id="WP_171187969.1">
    <property type="nucleotide sequence ID" value="NZ_WTPX01000093.1"/>
</dbReference>
<keyword evidence="5" id="KW-0520">NAD</keyword>
<keyword evidence="5" id="KW-1003">Cell membrane</keyword>
<keyword evidence="5" id="KW-0813">Transport</keyword>
<sequence>MARDWQGVLPDLALSLPAFAPELIVCATIVALLLTRLFGMARWLPAGSVAFGGSALATALACLQWGGAFESPSDGWAGLVRNDALTVYVRVLCLLGWNLTVTLTLLTGVPRPSIDPADDDGPDFHVPLAAVALGSVLMGQANHLLMLFLAVEMASVPAYVLVGFRKGSREAGEAALKYLVFGAGAAGVMMYGASLLAGVTGTLSLPALGERLALIPLEGLEWNEPGVGGAAIAGVVFILCGLAFKLSLVPFHFWTPDAFQGALAEVSGFLSVAPKIGAFALLVRFGLSLHGPFGETGDALLTGLGLACAAGAAVSMTFGNLAAFAQKDLGRLLAYSTVAQSGTMLLGVAACFLGVGRGDGDLAVAGLAGTLLYLTAYLFLNLGAFAAVAIFRNRTLRTDVASLAGLGSKMPWVAGAFAVSLVGLVGLPPTAGFVGKLAVFAAALSDRVGSPLLFAAALIAAANTVASLFYYFRPIRSLYLDAAPEGTSGAPIGPPVTGSERAYLVLLAVPVLLILPLLGRLGALCDAIAEAVL</sequence>
<evidence type="ECO:0000259" key="7">
    <source>
        <dbReference type="Pfam" id="PF00361"/>
    </source>
</evidence>
<dbReference type="PANTHER" id="PTHR22773">
    <property type="entry name" value="NADH DEHYDROGENASE"/>
    <property type="match status" value="1"/>
</dbReference>
<feature type="transmembrane region" description="Helical" evidence="5">
    <location>
        <begin position="46"/>
        <end position="67"/>
    </location>
</feature>
<dbReference type="InterPro" id="IPR010096">
    <property type="entry name" value="NADH-Q_OxRdtase_suN/2"/>
</dbReference>
<evidence type="ECO:0000313" key="9">
    <source>
        <dbReference type="Proteomes" id="UP000609651"/>
    </source>
</evidence>
<keyword evidence="5" id="KW-1278">Translocase</keyword>
<reference evidence="8 9" key="1">
    <citation type="journal article" date="2020" name="Syst. Appl. Microbiol.">
        <title>Alienimonas chondri sp. nov., a novel planctomycete isolated from the biofilm of the red alga Chondrus crispus.</title>
        <authorList>
            <person name="Vitorino I."/>
            <person name="Albuquerque L."/>
            <person name="Wiegand S."/>
            <person name="Kallscheuer N."/>
            <person name="da Costa M.S."/>
            <person name="Lobo-da-Cunha A."/>
            <person name="Jogler C."/>
            <person name="Lage O.M."/>
        </authorList>
    </citation>
    <scope>NUCLEOTIDE SEQUENCE [LARGE SCALE GENOMIC DNA]</scope>
    <source>
        <strain evidence="8 9">LzC2</strain>
    </source>
</reference>